<dbReference type="EMBL" id="CP042467">
    <property type="protein sequence ID" value="QED30141.1"/>
    <property type="molecule type" value="Genomic_DNA"/>
</dbReference>
<keyword evidence="4" id="KW-1185">Reference proteome</keyword>
<feature type="transmembrane region" description="Helical" evidence="2">
    <location>
        <begin position="68"/>
        <end position="88"/>
    </location>
</feature>
<feature type="transmembrane region" description="Helical" evidence="2">
    <location>
        <begin position="34"/>
        <end position="56"/>
    </location>
</feature>
<feature type="transmembrane region" description="Helical" evidence="2">
    <location>
        <begin position="242"/>
        <end position="263"/>
    </location>
</feature>
<evidence type="ECO:0000313" key="3">
    <source>
        <dbReference type="EMBL" id="QED30141.1"/>
    </source>
</evidence>
<dbReference type="Gene3D" id="3.40.50.150">
    <property type="entry name" value="Vaccinia Virus protein VP39"/>
    <property type="match status" value="1"/>
</dbReference>
<accession>A0A5B8XY55</accession>
<dbReference type="PANTHER" id="PTHR43317:SF1">
    <property type="entry name" value="THERMOSPERMINE SYNTHASE ACAULIS5"/>
    <property type="match status" value="1"/>
</dbReference>
<feature type="transmembrane region" description="Helical" evidence="2">
    <location>
        <begin position="100"/>
        <end position="118"/>
    </location>
</feature>
<feature type="transmembrane region" description="Helical" evidence="2">
    <location>
        <begin position="358"/>
        <end position="375"/>
    </location>
</feature>
<evidence type="ECO:0008006" key="5">
    <source>
        <dbReference type="Google" id="ProtNLM"/>
    </source>
</evidence>
<evidence type="ECO:0000256" key="2">
    <source>
        <dbReference type="SAM" id="Phobius"/>
    </source>
</evidence>
<sequence>MTALYTLTMALGALLLFTLQPMVAHILLPKLGGSAGVWTASMLFFQVALLVGYIVAHTFARFLRSTHWMAIQLVALILAAIFLPFEIFELAPDTDEPTLWLLKVLTLHVAPSFILLSATSPTLQSWLSRTRHSQAKDPYFLYAASNAGSFVGLMAYPFLIEPFFGLRLQNQIWTAGFWVFALLVAGVVALSKPTLIIQELSVSTQKAHQPTILLRAKWVLFSAIPSSLLLGLTHYISTDLAAVPLLWVLPLGLYLLTFVLAFSNRVWKPSNGMKRALPAMAIALFATHWMGIPMETRLVAHLIVFFLISWTLHAELANSRPDPRWLTEFFLLTSIGGALGGFFNAFIGPAIFTRAIEYWFILAISCALMPTTSLRKPDALTQDPWQFAAPVLVAASGVLLLFQASFFVPQRAWIAIPVLVLLAASTYFKPKAYAPALAILGLVACFQLTTTKGEVAAQRSFYGAYKVFDRPSPQGIVRRFSHGTTAHGAQLLDRPKLPVAYHHPEGPVGQILKAFAPDSETRVGVLGLGIGAMAAYASEERPFTFYEIDPLVEAIARAHFSYLKDCSKNCTVKIGDGRHLIEKEPIEHFQLLFLDAYNSDSVPTHLMTREALQLYMSRVSDAGAVVFHVSNRYLNIRELVGALAHDARVACRAQTFRPPKQLRIQEFAMTSSFVIVSRDPQNLANLDDRWTECPRLDTIWTDDHANLLSIL</sequence>
<keyword evidence="2" id="KW-0472">Membrane</keyword>
<reference evidence="3 4" key="1">
    <citation type="submission" date="2019-08" db="EMBL/GenBank/DDBJ databases">
        <authorList>
            <person name="Liang Q."/>
        </authorList>
    </citation>
    <scope>NUCLEOTIDE SEQUENCE [LARGE SCALE GENOMIC DNA]</scope>
    <source>
        <strain evidence="3 4">V1718</strain>
    </source>
</reference>
<gene>
    <name evidence="3" type="ORF">FRD01_23480</name>
</gene>
<name>A0A5B8XY55_9DELT</name>
<feature type="transmembrane region" description="Helical" evidence="2">
    <location>
        <begin position="275"/>
        <end position="292"/>
    </location>
</feature>
<dbReference type="RefSeq" id="WP_146963566.1">
    <property type="nucleotide sequence ID" value="NZ_CP042467.1"/>
</dbReference>
<organism evidence="3 4">
    <name type="scientific">Microvenator marinus</name>
    <dbReference type="NCBI Taxonomy" id="2600177"/>
    <lineage>
        <taxon>Bacteria</taxon>
        <taxon>Deltaproteobacteria</taxon>
        <taxon>Bradymonadales</taxon>
        <taxon>Microvenatoraceae</taxon>
        <taxon>Microvenator</taxon>
    </lineage>
</organism>
<feature type="transmembrane region" description="Helical" evidence="2">
    <location>
        <begin position="172"/>
        <end position="191"/>
    </location>
</feature>
<keyword evidence="1" id="KW-0620">Polyamine biosynthesis</keyword>
<feature type="transmembrane region" description="Helical" evidence="2">
    <location>
        <begin position="139"/>
        <end position="160"/>
    </location>
</feature>
<evidence type="ECO:0000256" key="1">
    <source>
        <dbReference type="ARBA" id="ARBA00023115"/>
    </source>
</evidence>
<dbReference type="GO" id="GO:0006596">
    <property type="term" value="P:polyamine biosynthetic process"/>
    <property type="evidence" value="ECO:0007669"/>
    <property type="project" value="UniProtKB-KW"/>
</dbReference>
<feature type="transmembrane region" description="Helical" evidence="2">
    <location>
        <begin position="387"/>
        <end position="406"/>
    </location>
</feature>
<keyword evidence="2" id="KW-0812">Transmembrane</keyword>
<dbReference type="KEGG" id="bbae:FRD01_23480"/>
<feature type="transmembrane region" description="Helical" evidence="2">
    <location>
        <begin position="329"/>
        <end position="352"/>
    </location>
</feature>
<dbReference type="NCBIfam" id="NF037959">
    <property type="entry name" value="MFS_SpdSyn"/>
    <property type="match status" value="1"/>
</dbReference>
<dbReference type="PANTHER" id="PTHR43317">
    <property type="entry name" value="THERMOSPERMINE SYNTHASE ACAULIS5"/>
    <property type="match status" value="1"/>
</dbReference>
<dbReference type="InterPro" id="IPR029063">
    <property type="entry name" value="SAM-dependent_MTases_sf"/>
</dbReference>
<protein>
    <recommendedName>
        <fullName evidence="5">Spermidine synthase</fullName>
    </recommendedName>
</protein>
<feature type="transmembrane region" description="Helical" evidence="2">
    <location>
        <begin position="298"/>
        <end position="317"/>
    </location>
</feature>
<evidence type="ECO:0000313" key="4">
    <source>
        <dbReference type="Proteomes" id="UP000321595"/>
    </source>
</evidence>
<dbReference type="SUPFAM" id="SSF53335">
    <property type="entry name" value="S-adenosyl-L-methionine-dependent methyltransferases"/>
    <property type="match status" value="1"/>
</dbReference>
<proteinExistence type="predicted"/>
<dbReference type="Proteomes" id="UP000321595">
    <property type="component" value="Chromosome"/>
</dbReference>
<dbReference type="AlphaFoldDB" id="A0A5B8XY55"/>
<feature type="transmembrane region" description="Helical" evidence="2">
    <location>
        <begin position="212"/>
        <end position="236"/>
    </location>
</feature>
<dbReference type="OrthoDB" id="9761985at2"/>
<keyword evidence="2" id="KW-1133">Transmembrane helix</keyword>